<dbReference type="EMBL" id="KM107845">
    <property type="protein sequence ID" value="AJL34531.1"/>
    <property type="molecule type" value="Genomic_DNA"/>
</dbReference>
<dbReference type="AlphaFoldDB" id="A0A0C5B379"/>
<geneLocation type="plasmid" evidence="2">
    <name>pSYM9</name>
</geneLocation>
<accession>A0A0C5B379</accession>
<keyword evidence="2" id="KW-0614">Plasmid</keyword>
<evidence type="ECO:0000256" key="1">
    <source>
        <dbReference type="SAM" id="MobiDB-lite"/>
    </source>
</evidence>
<feature type="region of interest" description="Disordered" evidence="1">
    <location>
        <begin position="1"/>
        <end position="45"/>
    </location>
</feature>
<gene>
    <name evidence="2" type="ORF">EL78_p6502</name>
</gene>
<proteinExistence type="predicted"/>
<sequence length="45" mass="5433">MHYVKFDAHDKTHYTPQDKQHDKTHDTESSSHERENQNPDRSPTR</sequence>
<evidence type="ECO:0000313" key="2">
    <source>
        <dbReference type="EMBL" id="AJL34531.1"/>
    </source>
</evidence>
<organism evidence="2">
    <name type="scientific">Escherichia coli</name>
    <dbReference type="NCBI Taxonomy" id="562"/>
    <lineage>
        <taxon>Bacteria</taxon>
        <taxon>Pseudomonadati</taxon>
        <taxon>Pseudomonadota</taxon>
        <taxon>Gammaproteobacteria</taxon>
        <taxon>Enterobacterales</taxon>
        <taxon>Enterobacteriaceae</taxon>
        <taxon>Escherichia</taxon>
    </lineage>
</organism>
<protein>
    <submittedName>
        <fullName evidence="2">Uncharacterized protein</fullName>
    </submittedName>
</protein>
<reference evidence="2" key="1">
    <citation type="submission" date="2014-07" db="EMBL/GenBank/DDBJ databases">
        <title>Complete sequence of probiotic Symbioflor2 E. coli strain G3/10 and draft sequences of Symbioflor2 strains G1/2, G4/9, G5, G6/7 and G8.</title>
        <authorList>
            <person name="Zschuettig A."/>
            <person name="Auerbach C."/>
            <person name="Meltke S."/>
            <person name="Eichhorn C."/>
            <person name="Brandt M."/>
            <person name="Blom J."/>
            <person name="Goesmann A."/>
            <person name="Jarek M."/>
            <person name="Scharfe M."/>
            <person name="Zimmermann K."/>
            <person name="Wassenaar T.M."/>
            <person name="Gunzer F."/>
        </authorList>
    </citation>
    <scope>NUCLEOTIDE SEQUENCE</scope>
    <source>
        <strain evidence="2">G5</strain>
        <plasmid evidence="2">pSYM9</plasmid>
    </source>
</reference>
<name>A0A0C5B379_ECOLX</name>